<evidence type="ECO:0000313" key="3">
    <source>
        <dbReference type="Proteomes" id="UP000006867"/>
    </source>
</evidence>
<accession>A0ABN3ZMW6</accession>
<comment type="pathway">
    <text evidence="1">Cell wall biogenesis; peptidoglycan biosynthesis.</text>
</comment>
<feature type="transmembrane region" description="Helical" evidence="1">
    <location>
        <begin position="232"/>
        <end position="263"/>
    </location>
</feature>
<keyword evidence="1" id="KW-0573">Peptidoglycan synthesis</keyword>
<comment type="caution">
    <text evidence="1">Lacks conserved residue(s) required for the propagation of feature annotation.</text>
</comment>
<keyword evidence="1" id="KW-0812">Transmembrane</keyword>
<feature type="transmembrane region" description="Helical" evidence="1">
    <location>
        <begin position="162"/>
        <end position="186"/>
    </location>
</feature>
<proteinExistence type="inferred from homology"/>
<protein>
    <recommendedName>
        <fullName evidence="1">Lipid II flippase Amj</fullName>
    </recommendedName>
</protein>
<organism evidence="2 3">
    <name type="scientific">Bacillus atrophaeus (strain 1942)</name>
    <dbReference type="NCBI Taxonomy" id="720555"/>
    <lineage>
        <taxon>Bacteria</taxon>
        <taxon>Bacillati</taxon>
        <taxon>Bacillota</taxon>
        <taxon>Bacilli</taxon>
        <taxon>Bacillales</taxon>
        <taxon>Bacillaceae</taxon>
        <taxon>Bacillus</taxon>
    </lineage>
</organism>
<evidence type="ECO:0000256" key="1">
    <source>
        <dbReference type="HAMAP-Rule" id="MF_02077"/>
    </source>
</evidence>
<feature type="transmembrane region" description="Helical" evidence="1">
    <location>
        <begin position="82"/>
        <end position="100"/>
    </location>
</feature>
<name>A0ABN3ZMW6_BACA1</name>
<feature type="transmembrane region" description="Helical" evidence="1">
    <location>
        <begin position="192"/>
        <end position="212"/>
    </location>
</feature>
<evidence type="ECO:0000313" key="2">
    <source>
        <dbReference type="EMBL" id="ADP35082.1"/>
    </source>
</evidence>
<keyword evidence="1" id="KW-0813">Transport</keyword>
<dbReference type="Pfam" id="PF10997">
    <property type="entry name" value="Amj"/>
    <property type="match status" value="1"/>
</dbReference>
<comment type="similarity">
    <text evidence="1">Belongs to the Amj family.</text>
</comment>
<comment type="function">
    <text evidence="1">Involved in peptidoglycan biosynthesis. Transports lipid-linked peptidoglycan precursors from the inner to the outer leaflet of the cytoplasmic membrane.</text>
</comment>
<keyword evidence="1" id="KW-1133">Transmembrane helix</keyword>
<comment type="subcellular location">
    <subcellularLocation>
        <location evidence="1">Cell membrane</location>
        <topology evidence="1">Multi-pass membrane protein</topology>
    </subcellularLocation>
</comment>
<dbReference type="EMBL" id="CP002207">
    <property type="protein sequence ID" value="ADP35082.1"/>
    <property type="molecule type" value="Genomic_DNA"/>
</dbReference>
<reference evidence="2 3" key="1">
    <citation type="journal article" date="2011" name="Front. Microbiol.">
        <title>Genomic signatures of strain selection and enhancement in Bacillus atrophaeus var. globigii, a historical biowarfare simulant.</title>
        <authorList>
            <person name="Gibbons H.S."/>
            <person name="Broomall S.M."/>
            <person name="McNew L.A."/>
            <person name="Daligault H."/>
            <person name="Chapman C."/>
            <person name="Bruce D."/>
            <person name="Karavis M."/>
            <person name="Krepps M."/>
            <person name="McGregor P.A."/>
            <person name="Hong C."/>
            <person name="Park K.H."/>
            <person name="Akmal A."/>
            <person name="Feldman A."/>
            <person name="Lin J.S."/>
            <person name="Chang W.E."/>
            <person name="Higgs B.W."/>
            <person name="Demirev P."/>
            <person name="Lindquist J."/>
            <person name="Liem A."/>
            <person name="Fochler E."/>
            <person name="Read T.D."/>
            <person name="Tapia R."/>
            <person name="Johnson S."/>
            <person name="Bishop-Lilly K.A."/>
            <person name="Detter C."/>
            <person name="Han C."/>
            <person name="Sozhamannan S."/>
            <person name="Rosenzweig C.N."/>
            <person name="Skowronski E.W."/>
        </authorList>
    </citation>
    <scope>NUCLEOTIDE SEQUENCE [LARGE SCALE GENOMIC DNA]</scope>
    <source>
        <strain evidence="2 3">1942</strain>
    </source>
</reference>
<keyword evidence="1" id="KW-0133">Cell shape</keyword>
<dbReference type="GeneID" id="92915613"/>
<dbReference type="Proteomes" id="UP000006867">
    <property type="component" value="Chromosome"/>
</dbReference>
<sequence length="269" mass="29578">MEVITLQVLFIFCFLLLIHSIETLAYATRLSGARVGFIASALSLFNVMVIVSRMSNMVQQPFTGHLIDDAGKHALTIVGEQFRFLIFGSTVGTMLGIILLPTFVAIFSRAIIHLAGGGGSVLQVFKKGLSINGLKNARYYLRKPSVSYFKGFQFRFIPKRLFVINMVITSIYTIGVLSALYAGLLAPERSTTAVMASGLINGIATMLLAVFVDPKISVLADDVAKGKRSYTYLKWTSVTMVTSRVAGTILAQLMFIPGAYYIAWMTKWF</sequence>
<keyword evidence="3" id="KW-1185">Reference proteome</keyword>
<keyword evidence="1" id="KW-0961">Cell wall biogenesis/degradation</keyword>
<feature type="transmembrane region" description="Helical" evidence="1">
    <location>
        <begin position="33"/>
        <end position="51"/>
    </location>
</feature>
<keyword evidence="1" id="KW-0472">Membrane</keyword>
<gene>
    <name evidence="1" type="primary">amj</name>
    <name evidence="2" type="ordered locus">BATR1942_20835</name>
</gene>
<dbReference type="InterPro" id="IPR021260">
    <property type="entry name" value="Amj"/>
</dbReference>
<dbReference type="HAMAP" id="MF_02077">
    <property type="entry name" value="Amj_flippase"/>
    <property type="match status" value="1"/>
</dbReference>
<keyword evidence="1" id="KW-1003">Cell membrane</keyword>
<dbReference type="RefSeq" id="WP_004430375.1">
    <property type="nucleotide sequence ID" value="NC_014639.1"/>
</dbReference>